<sequence>MSPPEVILACKRSTDKCPDAANALVGARFTARSQIGSDTPKSFESGEHTARKMGLKSPPFDLSPRLNTSARRTLNIQ</sequence>
<feature type="region of interest" description="Disordered" evidence="1">
    <location>
        <begin position="35"/>
        <end position="77"/>
    </location>
</feature>
<reference evidence="2 3" key="1">
    <citation type="submission" date="2021-06" db="EMBL/GenBank/DDBJ databases">
        <title>Caerostris darwini draft genome.</title>
        <authorList>
            <person name="Kono N."/>
            <person name="Arakawa K."/>
        </authorList>
    </citation>
    <scope>NUCLEOTIDE SEQUENCE [LARGE SCALE GENOMIC DNA]</scope>
</reference>
<evidence type="ECO:0000313" key="2">
    <source>
        <dbReference type="EMBL" id="GIY40161.1"/>
    </source>
</evidence>
<protein>
    <submittedName>
        <fullName evidence="2">Uncharacterized protein</fullName>
    </submittedName>
</protein>
<proteinExistence type="predicted"/>
<dbReference type="Proteomes" id="UP001054837">
    <property type="component" value="Unassembled WGS sequence"/>
</dbReference>
<comment type="caution">
    <text evidence="2">The sequence shown here is derived from an EMBL/GenBank/DDBJ whole genome shotgun (WGS) entry which is preliminary data.</text>
</comment>
<keyword evidence="3" id="KW-1185">Reference proteome</keyword>
<feature type="compositionally biased region" description="Polar residues" evidence="1">
    <location>
        <begin position="65"/>
        <end position="77"/>
    </location>
</feature>
<accession>A0AAV4T3T4</accession>
<dbReference type="AlphaFoldDB" id="A0AAV4T3T4"/>
<gene>
    <name evidence="2" type="ORF">CDAR_424181</name>
</gene>
<dbReference type="EMBL" id="BPLQ01008891">
    <property type="protein sequence ID" value="GIY40161.1"/>
    <property type="molecule type" value="Genomic_DNA"/>
</dbReference>
<evidence type="ECO:0000313" key="3">
    <source>
        <dbReference type="Proteomes" id="UP001054837"/>
    </source>
</evidence>
<evidence type="ECO:0000256" key="1">
    <source>
        <dbReference type="SAM" id="MobiDB-lite"/>
    </source>
</evidence>
<organism evidence="2 3">
    <name type="scientific">Caerostris darwini</name>
    <dbReference type="NCBI Taxonomy" id="1538125"/>
    <lineage>
        <taxon>Eukaryota</taxon>
        <taxon>Metazoa</taxon>
        <taxon>Ecdysozoa</taxon>
        <taxon>Arthropoda</taxon>
        <taxon>Chelicerata</taxon>
        <taxon>Arachnida</taxon>
        <taxon>Araneae</taxon>
        <taxon>Araneomorphae</taxon>
        <taxon>Entelegynae</taxon>
        <taxon>Araneoidea</taxon>
        <taxon>Araneidae</taxon>
        <taxon>Caerostris</taxon>
    </lineage>
</organism>
<name>A0AAV4T3T4_9ARAC</name>